<accession>A0A319E2E8</accession>
<organism evidence="2 3">
    <name type="scientific">Aspergillus sclerotiicarbonarius (strain CBS 121057 / IBT 28362)</name>
    <dbReference type="NCBI Taxonomy" id="1448318"/>
    <lineage>
        <taxon>Eukaryota</taxon>
        <taxon>Fungi</taxon>
        <taxon>Dikarya</taxon>
        <taxon>Ascomycota</taxon>
        <taxon>Pezizomycotina</taxon>
        <taxon>Eurotiomycetes</taxon>
        <taxon>Eurotiomycetidae</taxon>
        <taxon>Eurotiales</taxon>
        <taxon>Aspergillaceae</taxon>
        <taxon>Aspergillus</taxon>
        <taxon>Aspergillus subgen. Circumdati</taxon>
    </lineage>
</organism>
<feature type="compositionally biased region" description="Polar residues" evidence="1">
    <location>
        <begin position="54"/>
        <end position="65"/>
    </location>
</feature>
<feature type="region of interest" description="Disordered" evidence="1">
    <location>
        <begin position="45"/>
        <end position="132"/>
    </location>
</feature>
<evidence type="ECO:0000256" key="1">
    <source>
        <dbReference type="SAM" id="MobiDB-lite"/>
    </source>
</evidence>
<reference evidence="2 3" key="1">
    <citation type="submission" date="2018-02" db="EMBL/GenBank/DDBJ databases">
        <title>The genomes of Aspergillus section Nigri reveals drivers in fungal speciation.</title>
        <authorList>
            <consortium name="DOE Joint Genome Institute"/>
            <person name="Vesth T.C."/>
            <person name="Nybo J."/>
            <person name="Theobald S."/>
            <person name="Brandl J."/>
            <person name="Frisvad J.C."/>
            <person name="Nielsen K.F."/>
            <person name="Lyhne E.K."/>
            <person name="Kogle M.E."/>
            <person name="Kuo A."/>
            <person name="Riley R."/>
            <person name="Clum A."/>
            <person name="Nolan M."/>
            <person name="Lipzen A."/>
            <person name="Salamov A."/>
            <person name="Henrissat B."/>
            <person name="Wiebenga A."/>
            <person name="De vries R.P."/>
            <person name="Grigoriev I.V."/>
            <person name="Mortensen U.H."/>
            <person name="Andersen M.R."/>
            <person name="Baker S.E."/>
        </authorList>
    </citation>
    <scope>NUCLEOTIDE SEQUENCE [LARGE SCALE GENOMIC DNA]</scope>
    <source>
        <strain evidence="2 3">CBS 121057</strain>
    </source>
</reference>
<protein>
    <submittedName>
        <fullName evidence="2">Uncharacterized protein</fullName>
    </submittedName>
</protein>
<dbReference type="OrthoDB" id="190201at2759"/>
<dbReference type="Proteomes" id="UP000248423">
    <property type="component" value="Unassembled WGS sequence"/>
</dbReference>
<evidence type="ECO:0000313" key="3">
    <source>
        <dbReference type="Proteomes" id="UP000248423"/>
    </source>
</evidence>
<dbReference type="STRING" id="1448318.A0A319E2E8"/>
<proteinExistence type="predicted"/>
<dbReference type="VEuPathDB" id="FungiDB:BO78DRAFT_462816"/>
<dbReference type="AlphaFoldDB" id="A0A319E2E8"/>
<gene>
    <name evidence="2" type="ORF">BO78DRAFT_462816</name>
</gene>
<keyword evidence="3" id="KW-1185">Reference proteome</keyword>
<dbReference type="EMBL" id="KZ826372">
    <property type="protein sequence ID" value="PYI04171.1"/>
    <property type="molecule type" value="Genomic_DNA"/>
</dbReference>
<sequence length="362" mass="39496">MDGMDDLATMSDTMVYRQVLTVFFPVIPASIRRHLPGLYSSMHRPVRSDVKSSAKATSAGDSRSGSIRPKRVSSDDSGVECVRSLSDLPSEPAFQRPSTASSASNGRDSYASSVSERQDYTEASSVEGSRSGDVFVPVNSKYEVDSGLRWNRIVPALSLLQNASHEAQQRQCDDRLARLLYIDAVGYLLDGLPADMTNDEIKTIRHNLPADVRESLPAPVEMGPPATGLQGFPPYPPGKSYLHRLLASSIIHFFLLVQFFMPHVKVLMRLLYQYERSHRITERAIKTAKDAADSLGRGSVTLGSALLNSHEGRVGATVSNLALWWVEGIAGGIYEGLGEGMVIMGIARPNAEVGRASMQSQR</sequence>
<evidence type="ECO:0000313" key="2">
    <source>
        <dbReference type="EMBL" id="PYI04171.1"/>
    </source>
</evidence>
<feature type="compositionally biased region" description="Polar residues" evidence="1">
    <location>
        <begin position="96"/>
        <end position="128"/>
    </location>
</feature>
<name>A0A319E2E8_ASPSB</name>